<name>A0A7S4FVE8_9EUGL</name>
<gene>
    <name evidence="2" type="ORF">EGYM00163_LOCUS27621</name>
</gene>
<proteinExistence type="predicted"/>
<dbReference type="EMBL" id="HBJA01078835">
    <property type="protein sequence ID" value="CAE0816460.1"/>
    <property type="molecule type" value="Transcribed_RNA"/>
</dbReference>
<evidence type="ECO:0000256" key="1">
    <source>
        <dbReference type="SAM" id="MobiDB-lite"/>
    </source>
</evidence>
<accession>A0A7S4FVE8</accession>
<sequence length="105" mass="11603">MTWLYKLVGKRSVSSASSGNSQLLQPTTVCCEGQPQSWGQKVCLWMQHAASKNDGQPMLQGLGAVLLHYVHVCQHAPETNPRTAPICAQHGTRPQSGDTYYRKHK</sequence>
<reference evidence="2" key="1">
    <citation type="submission" date="2021-01" db="EMBL/GenBank/DDBJ databases">
        <authorList>
            <person name="Corre E."/>
            <person name="Pelletier E."/>
            <person name="Niang G."/>
            <person name="Scheremetjew M."/>
            <person name="Finn R."/>
            <person name="Kale V."/>
            <person name="Holt S."/>
            <person name="Cochrane G."/>
            <person name="Meng A."/>
            <person name="Brown T."/>
            <person name="Cohen L."/>
        </authorList>
    </citation>
    <scope>NUCLEOTIDE SEQUENCE</scope>
    <source>
        <strain evidence="2">CCMP1594</strain>
    </source>
</reference>
<protein>
    <submittedName>
        <fullName evidence="2">Uncharacterized protein</fullName>
    </submittedName>
</protein>
<organism evidence="2">
    <name type="scientific">Eutreptiella gymnastica</name>
    <dbReference type="NCBI Taxonomy" id="73025"/>
    <lineage>
        <taxon>Eukaryota</taxon>
        <taxon>Discoba</taxon>
        <taxon>Euglenozoa</taxon>
        <taxon>Euglenida</taxon>
        <taxon>Spirocuta</taxon>
        <taxon>Euglenophyceae</taxon>
        <taxon>Eutreptiales</taxon>
        <taxon>Eutreptiaceae</taxon>
        <taxon>Eutreptiella</taxon>
    </lineage>
</organism>
<evidence type="ECO:0000313" key="2">
    <source>
        <dbReference type="EMBL" id="CAE0816460.1"/>
    </source>
</evidence>
<dbReference type="AlphaFoldDB" id="A0A7S4FVE8"/>
<feature type="region of interest" description="Disordered" evidence="1">
    <location>
        <begin position="83"/>
        <end position="105"/>
    </location>
</feature>